<gene>
    <name evidence="3" type="ORF">GCM10023195_53440</name>
</gene>
<evidence type="ECO:0000256" key="1">
    <source>
        <dbReference type="SAM" id="MobiDB-lite"/>
    </source>
</evidence>
<proteinExistence type="predicted"/>
<reference evidence="4" key="1">
    <citation type="journal article" date="2019" name="Int. J. Syst. Evol. Microbiol.">
        <title>The Global Catalogue of Microorganisms (GCM) 10K type strain sequencing project: providing services to taxonomists for standard genome sequencing and annotation.</title>
        <authorList>
            <consortium name="The Broad Institute Genomics Platform"/>
            <consortium name="The Broad Institute Genome Sequencing Center for Infectious Disease"/>
            <person name="Wu L."/>
            <person name="Ma J."/>
        </authorList>
    </citation>
    <scope>NUCLEOTIDE SEQUENCE [LARGE SCALE GENOMIC DNA]</scope>
    <source>
        <strain evidence="4">JCM 17938</strain>
    </source>
</reference>
<feature type="domain" description="DUF4429" evidence="2">
    <location>
        <begin position="278"/>
        <end position="333"/>
    </location>
</feature>
<name>A0ABP8TNH8_9ACTN</name>
<evidence type="ECO:0000259" key="2">
    <source>
        <dbReference type="Pfam" id="PF14472"/>
    </source>
</evidence>
<organism evidence="3 4">
    <name type="scientific">Actinoallomurus liliacearum</name>
    <dbReference type="NCBI Taxonomy" id="1080073"/>
    <lineage>
        <taxon>Bacteria</taxon>
        <taxon>Bacillati</taxon>
        <taxon>Actinomycetota</taxon>
        <taxon>Actinomycetes</taxon>
        <taxon>Streptosporangiales</taxon>
        <taxon>Thermomonosporaceae</taxon>
        <taxon>Actinoallomurus</taxon>
    </lineage>
</organism>
<evidence type="ECO:0000313" key="3">
    <source>
        <dbReference type="EMBL" id="GAA4612459.1"/>
    </source>
</evidence>
<dbReference type="Pfam" id="PF14472">
    <property type="entry name" value="DUF4429"/>
    <property type="match status" value="2"/>
</dbReference>
<feature type="compositionally biased region" description="Low complexity" evidence="1">
    <location>
        <begin position="501"/>
        <end position="547"/>
    </location>
</feature>
<evidence type="ECO:0000313" key="4">
    <source>
        <dbReference type="Proteomes" id="UP001500212"/>
    </source>
</evidence>
<sequence length="952" mass="101104">MTTGLTGTDARLAFDGRQCRMDYSPSSGGWLRRRLGRIEFPVTALTGVQLLPPGRRRVGRLTLFLRQGADPFYAVAGAMISADDHPFFVEFPAEHEADARRLAETLHAAVVSADTAQSTAAEFMIEAPWPSAVETYDGTCHFDGRNVRLAWRTGGEGRTFPLAALDAVTCVAGQGRRGDFLWFRAVGERADQVPDPRDRERCLPFASERAEALLFAAGVATALRGRQLDLNAPPAEGGLPHGLSGPGRPGGVGGVLHGLHGRAEFDGSAVLVTSQGMSRRIPLAAIDQVELVEAQGGVGHVRVRLAGAPDERSAPDPSLDVDAVLHNNDPAALEFTLQVTRALQGVTRVPDPELLHTAGLRPDVGEALARASGRVRAMVRELAALSAALEPGETVREIELAVGRRVLVFFLTDRHLLSIGPDDALGGHTAVPLDMFTDVRATWDETHEGNLVWIDVEGDEIPFHGIYHPVRFQQTFRALRFGAYGGQEPGAPSPAYGAQTPGGPSPAYGGQAPGAPSPAYGGQASGAPSPAYAAAPAAGPRQAPGAPAHHRPDVAAALSRTRSDVGPFQRELAALLDVLDAGEPVKEVEPGRWNGKAGLLALTDRRVVFADQEGGLNGLAFADMDYVSCDTDYDDSPGKLSITDNDYDDIEFTWLRDPERFRCAIDAMRQCPPEQVPAPAGVSPDDLLRRPDVAAALSRSRAGGRPDAHQLLLLAAGFGPGDQVHELEPALFAGESGLLALTGRAMLFAGPGGLRRVPLTAVAGVDHYEWDRRPGGEDLHLELGSGWEDLVFRLRGGERFATAIGAILAGSPVRPAPAGPGRRYAAEPEIELSDVSDWLGGIAEAASRLTQLVNAQKNGLLTEAELSAKCAGPLADGERFEAAIDAYLAGTPVWPDAVRHPGRTAAGKDEVRAWVGRIGDLAVKLGDLVQLRQEGLLSAEEFAAKCAELRRR</sequence>
<keyword evidence="4" id="KW-1185">Reference proteome</keyword>
<dbReference type="EMBL" id="BAABHJ010000020">
    <property type="protein sequence ID" value="GAA4612459.1"/>
    <property type="molecule type" value="Genomic_DNA"/>
</dbReference>
<dbReference type="InterPro" id="IPR027860">
    <property type="entry name" value="DUF4429"/>
</dbReference>
<feature type="region of interest" description="Disordered" evidence="1">
    <location>
        <begin position="490"/>
        <end position="552"/>
    </location>
</feature>
<comment type="caution">
    <text evidence="3">The sequence shown here is derived from an EMBL/GenBank/DDBJ whole genome shotgun (WGS) entry which is preliminary data.</text>
</comment>
<feature type="domain" description="DUF4429" evidence="2">
    <location>
        <begin position="13"/>
        <end position="105"/>
    </location>
</feature>
<dbReference type="RefSeq" id="WP_345360052.1">
    <property type="nucleotide sequence ID" value="NZ_BAABHJ010000020.1"/>
</dbReference>
<accession>A0ABP8TNH8</accession>
<protein>
    <recommendedName>
        <fullName evidence="2">DUF4429 domain-containing protein</fullName>
    </recommendedName>
</protein>
<dbReference type="Proteomes" id="UP001500212">
    <property type="component" value="Unassembled WGS sequence"/>
</dbReference>